<feature type="region of interest" description="Disordered" evidence="1">
    <location>
        <begin position="109"/>
        <end position="182"/>
    </location>
</feature>
<feature type="domain" description="Membrane anchor Opy2 N-terminal" evidence="3">
    <location>
        <begin position="14"/>
        <end position="46"/>
    </location>
</feature>
<feature type="compositionally biased region" description="Polar residues" evidence="1">
    <location>
        <begin position="375"/>
        <end position="390"/>
    </location>
</feature>
<feature type="compositionally biased region" description="Basic and acidic residues" evidence="1">
    <location>
        <begin position="323"/>
        <end position="337"/>
    </location>
</feature>
<feature type="compositionally biased region" description="Polar residues" evidence="1">
    <location>
        <begin position="137"/>
        <end position="182"/>
    </location>
</feature>
<name>A0AAD7N4U4_9AGAR</name>
<comment type="caution">
    <text evidence="4">The sequence shown here is derived from an EMBL/GenBank/DDBJ whole genome shotgun (WGS) entry which is preliminary data.</text>
</comment>
<keyword evidence="5" id="KW-1185">Reference proteome</keyword>
<dbReference type="InterPro" id="IPR018571">
    <property type="entry name" value="Membrane_anchor_Opy2_N"/>
</dbReference>
<evidence type="ECO:0000259" key="3">
    <source>
        <dbReference type="Pfam" id="PF09463"/>
    </source>
</evidence>
<feature type="compositionally biased region" description="Polar residues" evidence="1">
    <location>
        <begin position="349"/>
        <end position="363"/>
    </location>
</feature>
<evidence type="ECO:0000256" key="1">
    <source>
        <dbReference type="SAM" id="MobiDB-lite"/>
    </source>
</evidence>
<dbReference type="Pfam" id="PF09463">
    <property type="entry name" value="Opy2"/>
    <property type="match status" value="1"/>
</dbReference>
<feature type="region of interest" description="Disordered" evidence="1">
    <location>
        <begin position="438"/>
        <end position="470"/>
    </location>
</feature>
<feature type="compositionally biased region" description="Polar residues" evidence="1">
    <location>
        <begin position="296"/>
        <end position="314"/>
    </location>
</feature>
<gene>
    <name evidence="4" type="ORF">DFH07DRAFT_1063353</name>
</gene>
<feature type="region of interest" description="Disordered" evidence="1">
    <location>
        <begin position="196"/>
        <end position="219"/>
    </location>
</feature>
<sequence>MRLEALLPRQSDNCLSCPTTPSCNCAANQQCFLINRSCSTCATVRCVSNDLSESSTSTGVGKGALAGAIIGALIFLAIAVCAFLWYRRRLRLRNGSTFEVKPDIPASAETVLSRPDPAEKPASPQPPSEPDHIVRVYSSSNMTIDLDPQSQNSPLHSPSRHSTQSNPFSDNHSIQTAGTESTNVIPIALVSPEHRSVSDTLPTTSTGPVRPVRSPDLNLDHVNVSRDSIRPANNLYAPSQRSGVSAVSAASSRNSYMSNASFASDFLNEAPMIITPVKGNVRVVKAEVINAGSLSPMSAEGTRQSRPPVTSPLASRSFGPADVLKEEDEHQPTDPFKDGSGSSSPSASVTTFGHASGVHTSIASDWVTDGPTLPWTRSNGDSRPSSMSTQAGSIVDIGSATRVNVGLATPLTGNSFPRSPFRTTMGKLVTPNIGSLEEQQQRALDHAQARAHAQGGDHPNRRISNSSVMSAASTRADSILESFPFVPPSPISDRPMRSPPVSPLAQQSFSSSPRRAEFPKTQIRDESDSELPPPPNRRTLGMSTASQFSTASSGLGSFPFQIDSGNSSESNPPTAFNGRQRASLDTLALTSDLSSYPLGFDRDSVAVPLAARDNKI</sequence>
<feature type="transmembrane region" description="Helical" evidence="2">
    <location>
        <begin position="64"/>
        <end position="86"/>
    </location>
</feature>
<protein>
    <recommendedName>
        <fullName evidence="3">Membrane anchor Opy2 N-terminal domain-containing protein</fullName>
    </recommendedName>
</protein>
<feature type="region of interest" description="Disordered" evidence="1">
    <location>
        <begin position="296"/>
        <end position="390"/>
    </location>
</feature>
<dbReference type="EMBL" id="JARJLG010000107">
    <property type="protein sequence ID" value="KAJ7744458.1"/>
    <property type="molecule type" value="Genomic_DNA"/>
</dbReference>
<feature type="compositionally biased region" description="Polar residues" evidence="1">
    <location>
        <begin position="198"/>
        <end position="207"/>
    </location>
</feature>
<reference evidence="4" key="1">
    <citation type="submission" date="2023-03" db="EMBL/GenBank/DDBJ databases">
        <title>Massive genome expansion in bonnet fungi (Mycena s.s.) driven by repeated elements and novel gene families across ecological guilds.</title>
        <authorList>
            <consortium name="Lawrence Berkeley National Laboratory"/>
            <person name="Harder C.B."/>
            <person name="Miyauchi S."/>
            <person name="Viragh M."/>
            <person name="Kuo A."/>
            <person name="Thoen E."/>
            <person name="Andreopoulos B."/>
            <person name="Lu D."/>
            <person name="Skrede I."/>
            <person name="Drula E."/>
            <person name="Henrissat B."/>
            <person name="Morin E."/>
            <person name="Kohler A."/>
            <person name="Barry K."/>
            <person name="LaButti K."/>
            <person name="Morin E."/>
            <person name="Salamov A."/>
            <person name="Lipzen A."/>
            <person name="Mereny Z."/>
            <person name="Hegedus B."/>
            <person name="Baldrian P."/>
            <person name="Stursova M."/>
            <person name="Weitz H."/>
            <person name="Taylor A."/>
            <person name="Grigoriev I.V."/>
            <person name="Nagy L.G."/>
            <person name="Martin F."/>
            <person name="Kauserud H."/>
        </authorList>
    </citation>
    <scope>NUCLEOTIDE SEQUENCE</scope>
    <source>
        <strain evidence="4">CBHHK188m</strain>
    </source>
</reference>
<feature type="compositionally biased region" description="Polar residues" evidence="1">
    <location>
        <begin position="541"/>
        <end position="555"/>
    </location>
</feature>
<feature type="compositionally biased region" description="Polar residues" evidence="1">
    <location>
        <begin position="563"/>
        <end position="574"/>
    </location>
</feature>
<keyword evidence="2" id="KW-0472">Membrane</keyword>
<feature type="compositionally biased region" description="Basic and acidic residues" evidence="1">
    <location>
        <begin position="439"/>
        <end position="448"/>
    </location>
</feature>
<dbReference type="AlphaFoldDB" id="A0AAD7N4U4"/>
<feature type="compositionally biased region" description="Basic and acidic residues" evidence="1">
    <location>
        <begin position="514"/>
        <end position="526"/>
    </location>
</feature>
<keyword evidence="2" id="KW-0812">Transmembrane</keyword>
<dbReference type="Proteomes" id="UP001215280">
    <property type="component" value="Unassembled WGS sequence"/>
</dbReference>
<evidence type="ECO:0000256" key="2">
    <source>
        <dbReference type="SAM" id="Phobius"/>
    </source>
</evidence>
<evidence type="ECO:0000313" key="5">
    <source>
        <dbReference type="Proteomes" id="UP001215280"/>
    </source>
</evidence>
<feature type="compositionally biased region" description="Polar residues" evidence="1">
    <location>
        <begin position="504"/>
        <end position="513"/>
    </location>
</feature>
<proteinExistence type="predicted"/>
<accession>A0AAD7N4U4</accession>
<keyword evidence="2" id="KW-1133">Transmembrane helix</keyword>
<evidence type="ECO:0000313" key="4">
    <source>
        <dbReference type="EMBL" id="KAJ7744458.1"/>
    </source>
</evidence>
<organism evidence="4 5">
    <name type="scientific">Mycena maculata</name>
    <dbReference type="NCBI Taxonomy" id="230809"/>
    <lineage>
        <taxon>Eukaryota</taxon>
        <taxon>Fungi</taxon>
        <taxon>Dikarya</taxon>
        <taxon>Basidiomycota</taxon>
        <taxon>Agaricomycotina</taxon>
        <taxon>Agaricomycetes</taxon>
        <taxon>Agaricomycetidae</taxon>
        <taxon>Agaricales</taxon>
        <taxon>Marasmiineae</taxon>
        <taxon>Mycenaceae</taxon>
        <taxon>Mycena</taxon>
    </lineage>
</organism>
<feature type="compositionally biased region" description="Low complexity" evidence="1">
    <location>
        <begin position="339"/>
        <end position="348"/>
    </location>
</feature>
<feature type="region of interest" description="Disordered" evidence="1">
    <location>
        <begin position="482"/>
        <end position="579"/>
    </location>
</feature>